<evidence type="ECO:0000313" key="3">
    <source>
        <dbReference type="Proteomes" id="UP000092460"/>
    </source>
</evidence>
<dbReference type="Proteomes" id="UP000092460">
    <property type="component" value="Unassembled WGS sequence"/>
</dbReference>
<accession>A0A1B0BSA6</accession>
<dbReference type="PANTHER" id="PTHR11215">
    <property type="entry name" value="METAL DEPENDENT HYDROLASE - RELATED"/>
    <property type="match status" value="1"/>
</dbReference>
<sequence>MFLSSKITSTCRKLFVSRFSNSFISIAPKNMGSKAENQSEDGCGSNSTSTIGTHSGTFHCDEVLACFMLKQLAEYENAEILRSRNDEELQKKCSIIVDVGNVFNHERKLYDHHQASFQETLSSLRPELGDKFKIRLSSAGLIYNYYGERVIDSILKKHGVDLSNENLRLAYIQVYQNFINEIDAIDNGVPLCPDGQEPLYLIGTHISARVSKLNLSWDDETGDCQDDRFRQAMCVVGNEFVEKILYIGRSWIRAREYVRTALENATKVYESGEILLLERTCPWKQHLFDLEQECDIEGRSKLVIFEDTLDKSWRVAGVPVTPQSFLGRQFLPKEWCGLRNDDLFQAAGVKDLLFVHSTGFIGGAKNKEAALAMAIKSLQWPRNNETKEKNVDRY</sequence>
<reference evidence="3" key="1">
    <citation type="submission" date="2015-01" db="EMBL/GenBank/DDBJ databases">
        <authorList>
            <person name="Aksoy S."/>
            <person name="Warren W."/>
            <person name="Wilson R.K."/>
        </authorList>
    </citation>
    <scope>NUCLEOTIDE SEQUENCE [LARGE SCALE GENOMIC DNA]</scope>
    <source>
        <strain evidence="3">IAEA</strain>
    </source>
</reference>
<dbReference type="InterPro" id="IPR003226">
    <property type="entry name" value="MYG1_exonuclease"/>
</dbReference>
<proteinExistence type="inferred from homology"/>
<dbReference type="Pfam" id="PF03690">
    <property type="entry name" value="MYG1_exonuc"/>
    <property type="match status" value="1"/>
</dbReference>
<dbReference type="EnsemblMetazoa" id="GPPI039060-RA">
    <property type="protein sequence ID" value="GPPI039060-PA"/>
    <property type="gene ID" value="GPPI039060"/>
</dbReference>
<keyword evidence="3" id="KW-1185">Reference proteome</keyword>
<name>A0A1B0BSA6_9MUSC</name>
<dbReference type="PANTHER" id="PTHR11215:SF1">
    <property type="entry name" value="MYG1 EXONUCLEASE"/>
    <property type="match status" value="1"/>
</dbReference>
<reference evidence="2" key="2">
    <citation type="submission" date="2020-05" db="UniProtKB">
        <authorList>
            <consortium name="EnsemblMetazoa"/>
        </authorList>
    </citation>
    <scope>IDENTIFICATION</scope>
    <source>
        <strain evidence="2">IAEA</strain>
    </source>
</reference>
<evidence type="ECO:0000313" key="2">
    <source>
        <dbReference type="EnsemblMetazoa" id="GPPI039060-PA"/>
    </source>
</evidence>
<dbReference type="GO" id="GO:0005634">
    <property type="term" value="C:nucleus"/>
    <property type="evidence" value="ECO:0007669"/>
    <property type="project" value="TreeGrafter"/>
</dbReference>
<organism evidence="2 3">
    <name type="scientific">Glossina palpalis gambiensis</name>
    <dbReference type="NCBI Taxonomy" id="67801"/>
    <lineage>
        <taxon>Eukaryota</taxon>
        <taxon>Metazoa</taxon>
        <taxon>Ecdysozoa</taxon>
        <taxon>Arthropoda</taxon>
        <taxon>Hexapoda</taxon>
        <taxon>Insecta</taxon>
        <taxon>Pterygota</taxon>
        <taxon>Neoptera</taxon>
        <taxon>Endopterygota</taxon>
        <taxon>Diptera</taxon>
        <taxon>Brachycera</taxon>
        <taxon>Muscomorpha</taxon>
        <taxon>Hippoboscoidea</taxon>
        <taxon>Glossinidae</taxon>
        <taxon>Glossina</taxon>
    </lineage>
</organism>
<comment type="similarity">
    <text evidence="1">Belongs to the MYG1 family.</text>
</comment>
<evidence type="ECO:0000256" key="1">
    <source>
        <dbReference type="ARBA" id="ARBA00010105"/>
    </source>
</evidence>
<dbReference type="EMBL" id="JXJN01019614">
    <property type="status" value="NOT_ANNOTATED_CDS"/>
    <property type="molecule type" value="Genomic_DNA"/>
</dbReference>
<protein>
    <submittedName>
        <fullName evidence="2">Uncharacterized protein</fullName>
    </submittedName>
</protein>
<dbReference type="STRING" id="67801.A0A1B0BSA6"/>
<dbReference type="VEuPathDB" id="VectorBase:GPPI039060"/>
<dbReference type="GO" id="GO:0005737">
    <property type="term" value="C:cytoplasm"/>
    <property type="evidence" value="ECO:0007669"/>
    <property type="project" value="TreeGrafter"/>
</dbReference>
<dbReference type="AlphaFoldDB" id="A0A1B0BSA6"/>